<keyword evidence="3" id="KW-0547">Nucleotide-binding</keyword>
<dbReference type="InterPro" id="IPR008271">
    <property type="entry name" value="Ser/Thr_kinase_AS"/>
</dbReference>
<dbReference type="HOGENOM" id="CLU_000288_63_23_1"/>
<gene>
    <name evidence="7" type="primary">20216984</name>
    <name evidence="6" type="ORF">HELRODRAFT_89498</name>
</gene>
<dbReference type="InterPro" id="IPR000719">
    <property type="entry name" value="Prot_kinase_dom"/>
</dbReference>
<accession>T1G7D7</accession>
<reference evidence="7" key="3">
    <citation type="submission" date="2015-06" db="UniProtKB">
        <authorList>
            <consortium name="EnsemblMetazoa"/>
        </authorList>
    </citation>
    <scope>IDENTIFICATION</scope>
</reference>
<dbReference type="EMBL" id="AMQM01007626">
    <property type="status" value="NOT_ANNOTATED_CDS"/>
    <property type="molecule type" value="Genomic_DNA"/>
</dbReference>
<feature type="domain" description="Protein kinase" evidence="5">
    <location>
        <begin position="1"/>
        <end position="221"/>
    </location>
</feature>
<dbReference type="PROSITE" id="PS00108">
    <property type="entry name" value="PROTEIN_KINASE_ST"/>
    <property type="match status" value="1"/>
</dbReference>
<reference evidence="8" key="1">
    <citation type="submission" date="2012-12" db="EMBL/GenBank/DDBJ databases">
        <authorList>
            <person name="Hellsten U."/>
            <person name="Grimwood J."/>
            <person name="Chapman J.A."/>
            <person name="Shapiro H."/>
            <person name="Aerts A."/>
            <person name="Otillar R.P."/>
            <person name="Terry A.Y."/>
            <person name="Boore J.L."/>
            <person name="Simakov O."/>
            <person name="Marletaz F."/>
            <person name="Cho S.-J."/>
            <person name="Edsinger-Gonzales E."/>
            <person name="Havlak P."/>
            <person name="Kuo D.-H."/>
            <person name="Larsson T."/>
            <person name="Lv J."/>
            <person name="Arendt D."/>
            <person name="Savage R."/>
            <person name="Osoegawa K."/>
            <person name="de Jong P."/>
            <person name="Lindberg D.R."/>
            <person name="Seaver E.C."/>
            <person name="Weisblat D.A."/>
            <person name="Putnam N.H."/>
            <person name="Grigoriev I.V."/>
            <person name="Rokhsar D.S."/>
        </authorList>
    </citation>
    <scope>NUCLEOTIDE SEQUENCE</scope>
</reference>
<dbReference type="Gene3D" id="3.30.200.20">
    <property type="entry name" value="Phosphorylase Kinase, domain 1"/>
    <property type="match status" value="1"/>
</dbReference>
<keyword evidence="4" id="KW-0067">ATP-binding</keyword>
<dbReference type="InterPro" id="IPR011009">
    <property type="entry name" value="Kinase-like_dom_sf"/>
</dbReference>
<dbReference type="OMA" id="KETRACA"/>
<dbReference type="KEGG" id="hro:HELRODRAFT_89498"/>
<dbReference type="OrthoDB" id="2914378at2759"/>
<dbReference type="FunFam" id="1.10.510.10:FF:000421">
    <property type="entry name" value="Serine/threonine-protein kinase PAK 6"/>
    <property type="match status" value="1"/>
</dbReference>
<dbReference type="EnsemblMetazoa" id="HelroT89498">
    <property type="protein sequence ID" value="HelroP89498"/>
    <property type="gene ID" value="HelroG89498"/>
</dbReference>
<dbReference type="Proteomes" id="UP000015101">
    <property type="component" value="Unassembled WGS sequence"/>
</dbReference>
<dbReference type="InterPro" id="IPR051931">
    <property type="entry name" value="PAK3-like"/>
</dbReference>
<dbReference type="PANTHER" id="PTHR45832:SF22">
    <property type="entry name" value="SERINE_THREONINE-PROTEIN KINASE SAMKA-RELATED"/>
    <property type="match status" value="1"/>
</dbReference>
<evidence type="ECO:0000313" key="7">
    <source>
        <dbReference type="EnsemblMetazoa" id="HelroP89498"/>
    </source>
</evidence>
<dbReference type="PANTHER" id="PTHR45832">
    <property type="entry name" value="SERINE/THREONINE-PROTEIN KINASE SAMKA-RELATED-RELATED"/>
    <property type="match status" value="1"/>
</dbReference>
<keyword evidence="8" id="KW-1185">Reference proteome</keyword>
<evidence type="ECO:0000256" key="2">
    <source>
        <dbReference type="ARBA" id="ARBA00012513"/>
    </source>
</evidence>
<dbReference type="GO" id="GO:0004674">
    <property type="term" value="F:protein serine/threonine kinase activity"/>
    <property type="evidence" value="ECO:0007669"/>
    <property type="project" value="UniProtKB-EC"/>
</dbReference>
<dbReference type="AlphaFoldDB" id="T1G7D7"/>
<dbReference type="GO" id="GO:0005524">
    <property type="term" value="F:ATP binding"/>
    <property type="evidence" value="ECO:0007669"/>
    <property type="project" value="UniProtKB-KW"/>
</dbReference>
<evidence type="ECO:0000256" key="4">
    <source>
        <dbReference type="ARBA" id="ARBA00022840"/>
    </source>
</evidence>
<dbReference type="Pfam" id="PF00069">
    <property type="entry name" value="Pkinase"/>
    <property type="match status" value="1"/>
</dbReference>
<dbReference type="eggNOG" id="KOG0578">
    <property type="taxonomic scope" value="Eukaryota"/>
</dbReference>
<evidence type="ECO:0000256" key="1">
    <source>
        <dbReference type="ARBA" id="ARBA00008874"/>
    </source>
</evidence>
<dbReference type="SUPFAM" id="SSF56112">
    <property type="entry name" value="Protein kinase-like (PK-like)"/>
    <property type="match status" value="1"/>
</dbReference>
<evidence type="ECO:0000313" key="6">
    <source>
        <dbReference type="EMBL" id="ESN92432.1"/>
    </source>
</evidence>
<dbReference type="InParanoid" id="T1G7D7"/>
<proteinExistence type="inferred from homology"/>
<dbReference type="PROSITE" id="PS50011">
    <property type="entry name" value="PROTEIN_KINASE_DOM"/>
    <property type="match status" value="1"/>
</dbReference>
<dbReference type="EC" id="2.7.11.1" evidence="2"/>
<comment type="similarity">
    <text evidence="1">Belongs to the protein kinase superfamily. STE Ser/Thr protein kinase family. STE20 subfamily.</text>
</comment>
<dbReference type="Gene3D" id="1.10.510.10">
    <property type="entry name" value="Transferase(Phosphotransferase) domain 1"/>
    <property type="match status" value="1"/>
</dbReference>
<name>T1G7D7_HELRO</name>
<evidence type="ECO:0000256" key="3">
    <source>
        <dbReference type="ARBA" id="ARBA00022741"/>
    </source>
</evidence>
<protein>
    <recommendedName>
        <fullName evidence="2">non-specific serine/threonine protein kinase</fullName>
        <ecNumber evidence="2">2.7.11.1</ecNumber>
    </recommendedName>
</protein>
<dbReference type="CTD" id="20216984"/>
<dbReference type="EMBL" id="KB097642">
    <property type="protein sequence ID" value="ESN92432.1"/>
    <property type="molecule type" value="Genomic_DNA"/>
</dbReference>
<organism evidence="7 8">
    <name type="scientific">Helobdella robusta</name>
    <name type="common">Californian leech</name>
    <dbReference type="NCBI Taxonomy" id="6412"/>
    <lineage>
        <taxon>Eukaryota</taxon>
        <taxon>Metazoa</taxon>
        <taxon>Spiralia</taxon>
        <taxon>Lophotrochozoa</taxon>
        <taxon>Annelida</taxon>
        <taxon>Clitellata</taxon>
        <taxon>Hirudinea</taxon>
        <taxon>Rhynchobdellida</taxon>
        <taxon>Glossiphoniidae</taxon>
        <taxon>Helobdella</taxon>
    </lineage>
</organism>
<evidence type="ECO:0000259" key="5">
    <source>
        <dbReference type="PROSITE" id="PS50011"/>
    </source>
</evidence>
<dbReference type="SMART" id="SM00220">
    <property type="entry name" value="S_TKc"/>
    <property type="match status" value="1"/>
</dbReference>
<dbReference type="RefSeq" id="XP_009029469.1">
    <property type="nucleotide sequence ID" value="XM_009031221.1"/>
</dbReference>
<sequence>VAIKHMCLREQPKLEALVEEIEVMKKLNHRNIINYIECFYQDGTLSVVLEYLEGCSLTSVVIETVLRSEQISGITYCCLDALKYLHSRNIIHRDIKSDNVLLGYNGEVKLIDFGFCAQSDNRKTMVGTPYWMAPEIVSRKNYSFKVDIWSLGIMVIEMIDGQPPYLDETPLKALYLIASNGKPEVKSKDVSDVMQDFLDKTLEVDVAKRPTASQLISHPLFDIREDLKSLKQNIELALQWENENNK</sequence>
<evidence type="ECO:0000313" key="8">
    <source>
        <dbReference type="Proteomes" id="UP000015101"/>
    </source>
</evidence>
<dbReference type="STRING" id="6412.T1G7D7"/>
<dbReference type="GeneID" id="20216984"/>
<dbReference type="PIRSF" id="PIRSF000654">
    <property type="entry name" value="Integrin-linked_kinase"/>
    <property type="match status" value="1"/>
</dbReference>
<reference evidence="6 8" key="2">
    <citation type="journal article" date="2013" name="Nature">
        <title>Insights into bilaterian evolution from three spiralian genomes.</title>
        <authorList>
            <person name="Simakov O."/>
            <person name="Marletaz F."/>
            <person name="Cho S.J."/>
            <person name="Edsinger-Gonzales E."/>
            <person name="Havlak P."/>
            <person name="Hellsten U."/>
            <person name="Kuo D.H."/>
            <person name="Larsson T."/>
            <person name="Lv J."/>
            <person name="Arendt D."/>
            <person name="Savage R."/>
            <person name="Osoegawa K."/>
            <person name="de Jong P."/>
            <person name="Grimwood J."/>
            <person name="Chapman J.A."/>
            <person name="Shapiro H."/>
            <person name="Aerts A."/>
            <person name="Otillar R.P."/>
            <person name="Terry A.Y."/>
            <person name="Boore J.L."/>
            <person name="Grigoriev I.V."/>
            <person name="Lindberg D.R."/>
            <person name="Seaver E.C."/>
            <person name="Weisblat D.A."/>
            <person name="Putnam N.H."/>
            <person name="Rokhsar D.S."/>
        </authorList>
    </citation>
    <scope>NUCLEOTIDE SEQUENCE</scope>
</reference>